<protein>
    <submittedName>
        <fullName evidence="2">Uncharacterized protein</fullName>
    </submittedName>
</protein>
<dbReference type="EMBL" id="JAWWNJ010000008">
    <property type="protein sequence ID" value="KAK7050385.1"/>
    <property type="molecule type" value="Genomic_DNA"/>
</dbReference>
<accession>A0AAW0DFQ6</accession>
<evidence type="ECO:0000313" key="2">
    <source>
        <dbReference type="EMBL" id="KAK7050385.1"/>
    </source>
</evidence>
<organism evidence="2 3">
    <name type="scientific">Favolaschia claudopus</name>
    <dbReference type="NCBI Taxonomy" id="2862362"/>
    <lineage>
        <taxon>Eukaryota</taxon>
        <taxon>Fungi</taxon>
        <taxon>Dikarya</taxon>
        <taxon>Basidiomycota</taxon>
        <taxon>Agaricomycotina</taxon>
        <taxon>Agaricomycetes</taxon>
        <taxon>Agaricomycetidae</taxon>
        <taxon>Agaricales</taxon>
        <taxon>Marasmiineae</taxon>
        <taxon>Mycenaceae</taxon>
        <taxon>Favolaschia</taxon>
    </lineage>
</organism>
<dbReference type="AlphaFoldDB" id="A0AAW0DFQ6"/>
<feature type="non-terminal residue" evidence="2">
    <location>
        <position position="1"/>
    </location>
</feature>
<evidence type="ECO:0000313" key="3">
    <source>
        <dbReference type="Proteomes" id="UP001362999"/>
    </source>
</evidence>
<keyword evidence="3" id="KW-1185">Reference proteome</keyword>
<reference evidence="2 3" key="1">
    <citation type="journal article" date="2024" name="J Genomics">
        <title>Draft genome sequencing and assembly of Favolaschia claudopus CIRM-BRFM 2984 isolated from oak limbs.</title>
        <authorList>
            <person name="Navarro D."/>
            <person name="Drula E."/>
            <person name="Chaduli D."/>
            <person name="Cazenave R."/>
            <person name="Ahrendt S."/>
            <person name="Wang J."/>
            <person name="Lipzen A."/>
            <person name="Daum C."/>
            <person name="Barry K."/>
            <person name="Grigoriev I.V."/>
            <person name="Favel A."/>
            <person name="Rosso M.N."/>
            <person name="Martin F."/>
        </authorList>
    </citation>
    <scope>NUCLEOTIDE SEQUENCE [LARGE SCALE GENOMIC DNA]</scope>
    <source>
        <strain evidence="2 3">CIRM-BRFM 2984</strain>
    </source>
</reference>
<feature type="region of interest" description="Disordered" evidence="1">
    <location>
        <begin position="182"/>
        <end position="204"/>
    </location>
</feature>
<sequence length="204" mass="22429">ADLHLALIAGSVTKIPLRSVRISETRKKSSDPRLSPSDKRGESSCDGIDLQRVHNKINQHITVKLNRFSPCLCYDSILPVGQILEKKHTVRSRAYQLLPQSSVGLILQPSEVKYYANTDGLKATVTVDNQAQDTLLASSCLVSTSRPAVPSRHPIRLTASRRKRARAPIDFFHSRAHSRAPKHDKVYGVDGIKEGGSGDSVESL</sequence>
<feature type="region of interest" description="Disordered" evidence="1">
    <location>
        <begin position="24"/>
        <end position="46"/>
    </location>
</feature>
<name>A0AAW0DFQ6_9AGAR</name>
<dbReference type="Proteomes" id="UP001362999">
    <property type="component" value="Unassembled WGS sequence"/>
</dbReference>
<gene>
    <name evidence="2" type="ORF">R3P38DRAFT_2864380</name>
</gene>
<feature type="compositionally biased region" description="Basic and acidic residues" evidence="1">
    <location>
        <begin position="182"/>
        <end position="193"/>
    </location>
</feature>
<evidence type="ECO:0000256" key="1">
    <source>
        <dbReference type="SAM" id="MobiDB-lite"/>
    </source>
</evidence>
<proteinExistence type="predicted"/>
<comment type="caution">
    <text evidence="2">The sequence shown here is derived from an EMBL/GenBank/DDBJ whole genome shotgun (WGS) entry which is preliminary data.</text>
</comment>
<feature type="compositionally biased region" description="Basic and acidic residues" evidence="1">
    <location>
        <begin position="24"/>
        <end position="43"/>
    </location>
</feature>